<evidence type="ECO:0000313" key="8">
    <source>
        <dbReference type="EMBL" id="NOI07280.1"/>
    </source>
</evidence>
<comment type="caution">
    <text evidence="8">The sequence shown here is derived from an EMBL/GenBank/DDBJ whole genome shotgun (WGS) entry which is preliminary data.</text>
</comment>
<evidence type="ECO:0000256" key="6">
    <source>
        <dbReference type="SAM" id="Phobius"/>
    </source>
</evidence>
<dbReference type="InterPro" id="IPR001279">
    <property type="entry name" value="Metallo-B-lactamas"/>
</dbReference>
<dbReference type="PANTHER" id="PTHR30619">
    <property type="entry name" value="DNA INTERNALIZATION/COMPETENCE PROTEIN COMEC/REC2"/>
    <property type="match status" value="1"/>
</dbReference>
<reference evidence="8 9" key="1">
    <citation type="submission" date="2019-09" db="EMBL/GenBank/DDBJ databases">
        <title>Draft genome sequencing and comparative genomics of hatchery-associated Vibrios.</title>
        <authorList>
            <person name="Kehlet-Delgado H."/>
            <person name="Mueller R.S."/>
        </authorList>
    </citation>
    <scope>NUCLEOTIDE SEQUENCE [LARGE SCALE GENOMIC DNA]</scope>
    <source>
        <strain evidence="8 9">081416A</strain>
    </source>
</reference>
<feature type="transmembrane region" description="Helical" evidence="6">
    <location>
        <begin position="45"/>
        <end position="63"/>
    </location>
</feature>
<keyword evidence="5 6" id="KW-0472">Membrane</keyword>
<evidence type="ECO:0000256" key="5">
    <source>
        <dbReference type="ARBA" id="ARBA00023136"/>
    </source>
</evidence>
<dbReference type="RefSeq" id="WP_171345293.1">
    <property type="nucleotide sequence ID" value="NZ_CP051109.1"/>
</dbReference>
<dbReference type="GO" id="GO:0005886">
    <property type="term" value="C:plasma membrane"/>
    <property type="evidence" value="ECO:0007669"/>
    <property type="project" value="UniProtKB-SubCell"/>
</dbReference>
<evidence type="ECO:0000256" key="2">
    <source>
        <dbReference type="ARBA" id="ARBA00022475"/>
    </source>
</evidence>
<feature type="domain" description="Metallo-beta-lactamase" evidence="7">
    <location>
        <begin position="505"/>
        <end position="688"/>
    </location>
</feature>
<dbReference type="Proteomes" id="UP000532247">
    <property type="component" value="Unassembled WGS sequence"/>
</dbReference>
<feature type="transmembrane region" description="Helical" evidence="6">
    <location>
        <begin position="362"/>
        <end position="382"/>
    </location>
</feature>
<sequence length="761" mass="85496">MTLSEKSWTLALFVASVISSAWWPTIPDWRWLLLGIITTGSIIKLRRGLISIGAIAGFMVVIVHGNVLESQRQALFQAGENITIIGKVDSPFTQISHGYEGIVAIEAVNSQTLLPFLKPKIRLITPFPLDVNSEFTTSISLKPITGLRNEAGFDAEKHAMGKNIIARAVVNKDAKWIVRSNVSLRQSIIADVADDVSSLHHFSLISALVFADRSWLSKEDWQALRDSGLLHLVSISGLHIGMAFTFGLVVGGTVRYLLPQYQLLPSLYGLIFAVAYAWLADFSLPTTRAVSVCVVYVLLKYTLVHWTSWRVLLLAVSLQLLVQPFASYSMSFWLSYLSVCAVLFAINLIRHQRGGWKARLKALLLTQLMLSALIVPVSGHFFSGFSLSSIAYNLVFIPWFGFIVVPLMFLALFSSLFLEMIAKPLWHLVDWSLQPLSTSIQYAVGSWQPISMEMTMLVMVIVVCLIFQRFMSHYAWYLLLGIVISIKFAAEYEPHWRIDVLDVGHGLAVVVEKDDKVLLYDTGKAWQSGSIAEQVVTPVLHQRGYESIDTLILSHSDNDHAGGRFFIEDAFSPQRKLSSQFFIEYEPCTRGDQWKWQGLNMEVLWPPALVQRAYNPHSCVLRLTDPISNFSMLFTGDIEAISEWILLREPGKLQSDVMLVPHHGSKSSSNPRFIEAVSPSVAVASLAKNNRWGMPAENVVASYRKLGVTWLDTGEGGQVSFFIHRDNWRSETKRSDTFEPWYRQMLRSGTNIKRPNVELGL</sequence>
<evidence type="ECO:0000259" key="7">
    <source>
        <dbReference type="SMART" id="SM00849"/>
    </source>
</evidence>
<gene>
    <name evidence="8" type="ORF">F0254_00180</name>
</gene>
<dbReference type="InterPro" id="IPR035681">
    <property type="entry name" value="ComA-like_MBL"/>
</dbReference>
<dbReference type="NCBIfam" id="TIGR00361">
    <property type="entry name" value="ComEC_Rec2"/>
    <property type="match status" value="1"/>
</dbReference>
<dbReference type="InterPro" id="IPR004477">
    <property type="entry name" value="ComEC_N"/>
</dbReference>
<comment type="subcellular location">
    <subcellularLocation>
        <location evidence="1">Cell membrane</location>
        <topology evidence="1">Multi-pass membrane protein</topology>
    </subcellularLocation>
</comment>
<dbReference type="GO" id="GO:0030420">
    <property type="term" value="P:establishment of competence for transformation"/>
    <property type="evidence" value="ECO:0007669"/>
    <property type="project" value="InterPro"/>
</dbReference>
<dbReference type="Pfam" id="PF03772">
    <property type="entry name" value="Competence"/>
    <property type="match status" value="1"/>
</dbReference>
<keyword evidence="3 6" id="KW-0812">Transmembrane</keyword>
<feature type="transmembrane region" description="Helical" evidence="6">
    <location>
        <begin position="450"/>
        <end position="468"/>
    </location>
</feature>
<organism evidence="8 9">
    <name type="scientific">Vibrio alginolyticus</name>
    <dbReference type="NCBI Taxonomy" id="663"/>
    <lineage>
        <taxon>Bacteria</taxon>
        <taxon>Pseudomonadati</taxon>
        <taxon>Pseudomonadota</taxon>
        <taxon>Gammaproteobacteria</taxon>
        <taxon>Vibrionales</taxon>
        <taxon>Vibrionaceae</taxon>
        <taxon>Vibrio</taxon>
    </lineage>
</organism>
<dbReference type="InterPro" id="IPR052159">
    <property type="entry name" value="Competence_DNA_uptake"/>
</dbReference>
<keyword evidence="4 6" id="KW-1133">Transmembrane helix</keyword>
<evidence type="ECO:0000313" key="9">
    <source>
        <dbReference type="Proteomes" id="UP000532247"/>
    </source>
</evidence>
<name>A0A7Y4AY99_VIBAL</name>
<protein>
    <submittedName>
        <fullName evidence="8">DNA internalization-related competence protein ComEC/Rec2</fullName>
    </submittedName>
</protein>
<keyword evidence="2" id="KW-1003">Cell membrane</keyword>
<dbReference type="CDD" id="cd07731">
    <property type="entry name" value="ComA-like_MBL-fold"/>
    <property type="match status" value="1"/>
</dbReference>
<dbReference type="InterPro" id="IPR036866">
    <property type="entry name" value="RibonucZ/Hydroxyglut_hydro"/>
</dbReference>
<dbReference type="InterPro" id="IPR004797">
    <property type="entry name" value="Competence_ComEC/Rec2"/>
</dbReference>
<dbReference type="EMBL" id="VTYF01000001">
    <property type="protein sequence ID" value="NOI07280.1"/>
    <property type="molecule type" value="Genomic_DNA"/>
</dbReference>
<feature type="transmembrane region" description="Helical" evidence="6">
    <location>
        <begin position="394"/>
        <end position="418"/>
    </location>
</feature>
<dbReference type="PANTHER" id="PTHR30619:SF1">
    <property type="entry name" value="RECOMBINATION PROTEIN 2"/>
    <property type="match status" value="1"/>
</dbReference>
<dbReference type="Pfam" id="PF00753">
    <property type="entry name" value="Lactamase_B"/>
    <property type="match status" value="1"/>
</dbReference>
<evidence type="ECO:0000256" key="3">
    <source>
        <dbReference type="ARBA" id="ARBA00022692"/>
    </source>
</evidence>
<evidence type="ECO:0000256" key="1">
    <source>
        <dbReference type="ARBA" id="ARBA00004651"/>
    </source>
</evidence>
<feature type="transmembrane region" description="Helical" evidence="6">
    <location>
        <begin position="228"/>
        <end position="250"/>
    </location>
</feature>
<dbReference type="SUPFAM" id="SSF56281">
    <property type="entry name" value="Metallo-hydrolase/oxidoreductase"/>
    <property type="match status" value="1"/>
</dbReference>
<accession>A0A7Y4AY99</accession>
<dbReference type="SMART" id="SM00849">
    <property type="entry name" value="Lactamase_B"/>
    <property type="match status" value="1"/>
</dbReference>
<proteinExistence type="predicted"/>
<dbReference type="AlphaFoldDB" id="A0A7Y4AY99"/>
<evidence type="ECO:0000256" key="4">
    <source>
        <dbReference type="ARBA" id="ARBA00022989"/>
    </source>
</evidence>
<dbReference type="NCBIfam" id="TIGR00360">
    <property type="entry name" value="ComEC_N-term"/>
    <property type="match status" value="1"/>
</dbReference>
<feature type="transmembrane region" description="Helical" evidence="6">
    <location>
        <begin position="7"/>
        <end position="25"/>
    </location>
</feature>
<feature type="transmembrane region" description="Helical" evidence="6">
    <location>
        <begin position="333"/>
        <end position="350"/>
    </location>
</feature>
<dbReference type="Gene3D" id="3.60.15.10">
    <property type="entry name" value="Ribonuclease Z/Hydroxyacylglutathione hydrolase-like"/>
    <property type="match status" value="1"/>
</dbReference>